<feature type="transmembrane region" description="Helical" evidence="7">
    <location>
        <begin position="107"/>
        <end position="129"/>
    </location>
</feature>
<dbReference type="GO" id="GO:0003707">
    <property type="term" value="F:nuclear steroid receptor activity"/>
    <property type="evidence" value="ECO:0007669"/>
    <property type="project" value="TreeGrafter"/>
</dbReference>
<evidence type="ECO:0000313" key="8">
    <source>
        <dbReference type="Ensembl" id="ENSECRP00000007034.1"/>
    </source>
</evidence>
<keyword evidence="9" id="KW-1185">Reference proteome</keyword>
<dbReference type="RefSeq" id="XP_028653175.1">
    <property type="nucleotide sequence ID" value="XM_028797342.2"/>
</dbReference>
<feature type="transmembrane region" description="Helical" evidence="7">
    <location>
        <begin position="238"/>
        <end position="257"/>
    </location>
</feature>
<evidence type="ECO:0000256" key="2">
    <source>
        <dbReference type="ARBA" id="ARBA00007018"/>
    </source>
</evidence>
<gene>
    <name evidence="8" type="primary">PAQR8</name>
    <name evidence="8" type="synonym">paqr8</name>
</gene>
<dbReference type="GeneID" id="114648356"/>
<comment type="similarity">
    <text evidence="2">Belongs to the ADIPOR family.</text>
</comment>
<dbReference type="Proteomes" id="UP000694620">
    <property type="component" value="Chromosome 3"/>
</dbReference>
<keyword evidence="6" id="KW-0862">Zinc</keyword>
<keyword evidence="5 7" id="KW-0472">Membrane</keyword>
<reference evidence="8" key="2">
    <citation type="submission" date="2025-08" db="UniProtKB">
        <authorList>
            <consortium name="Ensembl"/>
        </authorList>
    </citation>
    <scope>IDENTIFICATION</scope>
</reference>
<feature type="binding site" evidence="6">
    <location>
        <position position="127"/>
    </location>
    <ligand>
        <name>Zn(2+)</name>
        <dbReference type="ChEBI" id="CHEBI:29105"/>
    </ligand>
</feature>
<proteinExistence type="inferred from homology"/>
<feature type="transmembrane region" description="Helical" evidence="7">
    <location>
        <begin position="311"/>
        <end position="334"/>
    </location>
</feature>
<organism evidence="8 9">
    <name type="scientific">Erpetoichthys calabaricus</name>
    <name type="common">Rope fish</name>
    <name type="synonym">Calamoichthys calabaricus</name>
    <dbReference type="NCBI Taxonomy" id="27687"/>
    <lineage>
        <taxon>Eukaryota</taxon>
        <taxon>Metazoa</taxon>
        <taxon>Chordata</taxon>
        <taxon>Craniata</taxon>
        <taxon>Vertebrata</taxon>
        <taxon>Euteleostomi</taxon>
        <taxon>Actinopterygii</taxon>
        <taxon>Polypteriformes</taxon>
        <taxon>Polypteridae</taxon>
        <taxon>Erpetoichthys</taxon>
    </lineage>
</organism>
<evidence type="ECO:0000256" key="3">
    <source>
        <dbReference type="ARBA" id="ARBA00022692"/>
    </source>
</evidence>
<dbReference type="GO" id="GO:0005886">
    <property type="term" value="C:plasma membrane"/>
    <property type="evidence" value="ECO:0007669"/>
    <property type="project" value="TreeGrafter"/>
</dbReference>
<name>A0A8C4RTE0_ERPCA</name>
<dbReference type="PANTHER" id="PTHR20855:SF22">
    <property type="entry name" value="MEMBRANE PROGESTIN RECEPTOR BETA"/>
    <property type="match status" value="1"/>
</dbReference>
<accession>A0A8C4RTE0</accession>
<evidence type="ECO:0000256" key="4">
    <source>
        <dbReference type="ARBA" id="ARBA00022989"/>
    </source>
</evidence>
<sequence>MIVMEHLSILSISAQQLRRLPKVLEDSLPVMPSTVKDCDVPSLFREPYIHSGYRPVGQEWRVYLLSLFQQHNEALNVWTHLLAAVAVFLRFWAFIETSNLSLDAYSLPLYIFVLSALIYLSFSVLAHLFQSKSELTHYSFYFLDYVGVSIYQYGSSLAHYFYSSEQSWHNKMAYIFLPGAAFLGWLSCTGCCYAKYRYQRPYPVERKICQVIPAGLAYILDISPIVHRIVTCWDDPAVNFHTLQIVFFLLAAFFFSYPVPEKFFPGCCDIVGHAHQIFHLFLSLCTLCQMEGLLTDFLMRRDVLLQRHTSGMVVVVSVSFPVLVMCSMLTAGYLRQNVQLHLNKKEK</sequence>
<dbReference type="GO" id="GO:0046872">
    <property type="term" value="F:metal ion binding"/>
    <property type="evidence" value="ECO:0007669"/>
    <property type="project" value="UniProtKB-KW"/>
</dbReference>
<feature type="binding site" evidence="6">
    <location>
        <position position="275"/>
    </location>
    <ligand>
        <name>Zn(2+)</name>
        <dbReference type="ChEBI" id="CHEBI:29105"/>
    </ligand>
</feature>
<feature type="transmembrane region" description="Helical" evidence="7">
    <location>
        <begin position="141"/>
        <end position="162"/>
    </location>
</feature>
<reference evidence="8" key="1">
    <citation type="submission" date="2021-06" db="EMBL/GenBank/DDBJ databases">
        <authorList>
            <consortium name="Wellcome Sanger Institute Data Sharing"/>
        </authorList>
    </citation>
    <scope>NUCLEOTIDE SEQUENCE [LARGE SCALE GENOMIC DNA]</scope>
</reference>
<dbReference type="GO" id="GO:0005496">
    <property type="term" value="F:steroid binding"/>
    <property type="evidence" value="ECO:0007669"/>
    <property type="project" value="TreeGrafter"/>
</dbReference>
<feature type="transmembrane region" description="Helical" evidence="7">
    <location>
        <begin position="174"/>
        <end position="196"/>
    </location>
</feature>
<feature type="transmembrane region" description="Helical" evidence="7">
    <location>
        <begin position="75"/>
        <end position="95"/>
    </location>
</feature>
<feature type="binding site" evidence="6">
    <location>
        <position position="279"/>
    </location>
    <ligand>
        <name>Zn(2+)</name>
        <dbReference type="ChEBI" id="CHEBI:29105"/>
    </ligand>
</feature>
<keyword evidence="3 7" id="KW-0812">Transmembrane</keyword>
<dbReference type="InterPro" id="IPR004254">
    <property type="entry name" value="AdipoR/HlyIII-related"/>
</dbReference>
<keyword evidence="4 7" id="KW-1133">Transmembrane helix</keyword>
<dbReference type="PANTHER" id="PTHR20855">
    <property type="entry name" value="ADIPOR/PROGESTIN RECEPTOR-RELATED"/>
    <property type="match status" value="1"/>
</dbReference>
<keyword evidence="6" id="KW-0479">Metal-binding</keyword>
<evidence type="ECO:0000256" key="6">
    <source>
        <dbReference type="PIRSR" id="PIRSR604254-1"/>
    </source>
</evidence>
<comment type="subcellular location">
    <subcellularLocation>
        <location evidence="1">Membrane</location>
        <topology evidence="1">Multi-pass membrane protein</topology>
    </subcellularLocation>
</comment>
<evidence type="ECO:0000256" key="5">
    <source>
        <dbReference type="ARBA" id="ARBA00023136"/>
    </source>
</evidence>
<dbReference type="OrthoDB" id="535992at2759"/>
<evidence type="ECO:0000256" key="1">
    <source>
        <dbReference type="ARBA" id="ARBA00004141"/>
    </source>
</evidence>
<reference evidence="8" key="3">
    <citation type="submission" date="2025-09" db="UniProtKB">
        <authorList>
            <consortium name="Ensembl"/>
        </authorList>
    </citation>
    <scope>IDENTIFICATION</scope>
</reference>
<dbReference type="Pfam" id="PF03006">
    <property type="entry name" value="HlyIII"/>
    <property type="match status" value="1"/>
</dbReference>
<dbReference type="AlphaFoldDB" id="A0A8C4RTE0"/>
<dbReference type="CTD" id="85315"/>
<evidence type="ECO:0000313" key="9">
    <source>
        <dbReference type="Proteomes" id="UP000694620"/>
    </source>
</evidence>
<evidence type="ECO:0000256" key="7">
    <source>
        <dbReference type="SAM" id="Phobius"/>
    </source>
</evidence>
<dbReference type="Ensembl" id="ENSECRT00000007146.1">
    <property type="protein sequence ID" value="ENSECRP00000007034.1"/>
    <property type="gene ID" value="ENSECRG00000004701.1"/>
</dbReference>
<protein>
    <submittedName>
        <fullName evidence="8">Progestin and adipoQ receptor family member VIII</fullName>
    </submittedName>
</protein>
<dbReference type="GeneTree" id="ENSGT00940000159860"/>